<evidence type="ECO:0000313" key="1">
    <source>
        <dbReference type="EMBL" id="GES97710.1"/>
    </source>
</evidence>
<accession>A0A8H3M4Q6</accession>
<sequence>MPDCYLISDRHLCVITKYLGDSLHHLDVSYASPSQVTSEGLRKARSIIKRVDYVYKEDRKYPTFWNLRYWGEEWVEEPIVDRTIEQWDWENGEEGWYGADWKK</sequence>
<dbReference type="AlphaFoldDB" id="A0A8H3M4Q6"/>
<organism evidence="1 2">
    <name type="scientific">Rhizophagus clarus</name>
    <dbReference type="NCBI Taxonomy" id="94130"/>
    <lineage>
        <taxon>Eukaryota</taxon>
        <taxon>Fungi</taxon>
        <taxon>Fungi incertae sedis</taxon>
        <taxon>Mucoromycota</taxon>
        <taxon>Glomeromycotina</taxon>
        <taxon>Glomeromycetes</taxon>
        <taxon>Glomerales</taxon>
        <taxon>Glomeraceae</taxon>
        <taxon>Rhizophagus</taxon>
    </lineage>
</organism>
<name>A0A8H3M4Q6_9GLOM</name>
<evidence type="ECO:0000313" key="2">
    <source>
        <dbReference type="Proteomes" id="UP000615446"/>
    </source>
</evidence>
<reference evidence="1" key="1">
    <citation type="submission" date="2019-10" db="EMBL/GenBank/DDBJ databases">
        <title>Conservation and host-specific expression of non-tandemly repeated heterogenous ribosome RNA gene in arbuscular mycorrhizal fungi.</title>
        <authorList>
            <person name="Maeda T."/>
            <person name="Kobayashi Y."/>
            <person name="Nakagawa T."/>
            <person name="Ezawa T."/>
            <person name="Yamaguchi K."/>
            <person name="Bino T."/>
            <person name="Nishimoto Y."/>
            <person name="Shigenobu S."/>
            <person name="Kawaguchi M."/>
        </authorList>
    </citation>
    <scope>NUCLEOTIDE SEQUENCE</scope>
    <source>
        <strain evidence="1">HR1</strain>
    </source>
</reference>
<gene>
    <name evidence="1" type="ORF">RCL2_002428700</name>
</gene>
<dbReference type="OrthoDB" id="2305890at2759"/>
<comment type="caution">
    <text evidence="1">The sequence shown here is derived from an EMBL/GenBank/DDBJ whole genome shotgun (WGS) entry which is preliminary data.</text>
</comment>
<proteinExistence type="predicted"/>
<dbReference type="EMBL" id="BLAL01000261">
    <property type="protein sequence ID" value="GES97710.1"/>
    <property type="molecule type" value="Genomic_DNA"/>
</dbReference>
<dbReference type="Proteomes" id="UP000615446">
    <property type="component" value="Unassembled WGS sequence"/>
</dbReference>
<protein>
    <submittedName>
        <fullName evidence="1">Uncharacterized protein</fullName>
    </submittedName>
</protein>